<dbReference type="InterPro" id="IPR010987">
    <property type="entry name" value="Glutathione-S-Trfase_C-like"/>
</dbReference>
<dbReference type="InterPro" id="IPR036282">
    <property type="entry name" value="Glutathione-S-Trfase_C_sf"/>
</dbReference>
<evidence type="ECO:0000259" key="5">
    <source>
        <dbReference type="PROSITE" id="PS50405"/>
    </source>
</evidence>
<dbReference type="NCBIfam" id="TIGR00756">
    <property type="entry name" value="PPR"/>
    <property type="match status" value="1"/>
</dbReference>
<feature type="compositionally biased region" description="Polar residues" evidence="3">
    <location>
        <begin position="309"/>
        <end position="328"/>
    </location>
</feature>
<dbReference type="CDD" id="cd03046">
    <property type="entry name" value="GST_N_GTT1_like"/>
    <property type="match status" value="1"/>
</dbReference>
<dbReference type="AlphaFoldDB" id="A0A2L2T6J9"/>
<dbReference type="PROSITE" id="PS50404">
    <property type="entry name" value="GST_NTER"/>
    <property type="match status" value="1"/>
</dbReference>
<evidence type="ECO:0000259" key="4">
    <source>
        <dbReference type="PROSITE" id="PS50404"/>
    </source>
</evidence>
<reference evidence="7" key="1">
    <citation type="submission" date="2014-10" db="EMBL/GenBank/DDBJ databases">
        <authorList>
            <person name="King R."/>
        </authorList>
    </citation>
    <scope>NUCLEOTIDE SEQUENCE [LARGE SCALE GENOMIC DNA]</scope>
    <source>
        <strain evidence="7">A3/5</strain>
    </source>
</reference>
<evidence type="ECO:0000256" key="3">
    <source>
        <dbReference type="SAM" id="MobiDB-lite"/>
    </source>
</evidence>
<dbReference type="InterPro" id="IPR002885">
    <property type="entry name" value="PPR_rpt"/>
</dbReference>
<proteinExistence type="inferred from homology"/>
<evidence type="ECO:0000256" key="1">
    <source>
        <dbReference type="ARBA" id="ARBA00007409"/>
    </source>
</evidence>
<dbReference type="Gene3D" id="1.20.1050.10">
    <property type="match status" value="1"/>
</dbReference>
<dbReference type="CDD" id="cd03189">
    <property type="entry name" value="GST_C_GTT1_like"/>
    <property type="match status" value="1"/>
</dbReference>
<name>A0A2L2T6J9_9HYPO</name>
<dbReference type="Pfam" id="PF01535">
    <property type="entry name" value="PPR"/>
    <property type="match status" value="1"/>
</dbReference>
<feature type="domain" description="GST N-terminal" evidence="4">
    <location>
        <begin position="6"/>
        <end position="97"/>
    </location>
</feature>
<dbReference type="Proteomes" id="UP000245910">
    <property type="component" value="Chromosome I"/>
</dbReference>
<dbReference type="PROSITE" id="PS50405">
    <property type="entry name" value="GST_CTER"/>
    <property type="match status" value="1"/>
</dbReference>
<sequence length="1120" mass="125761">MASNELPNVKLFWLEKSRSQRILWLLQELGLPYELEIFHRNKQTFLAPPELQKIHPLGKSPVIQLTPAGAEAGAEPITLAESGFITQYLTENVPEGKRLMPSRWKKGMEGKIGGETEMWMRYQYYLHYCEGTLMPPLVMGLVIGMLKSPMVPFFIRPISTMLANRVISSFIAPNLQVNLKMIEGHLATSGGNYICGTSLTSADILLSFPLIAAEPELDKFGTFEGEESWKTVFPKVAAYVEMIKNEEGYKKSVEKIVEIDGKFKASFKPISQILNMYASRTVCSRCSSQWRSTPVSASASTKRLGAAASYSTAAETRSPASSRPNNTSRDSRSRHPGQRKGVNAFKENRQPGEDIALALFKEVVSPKEVETPTDTTFFSTPLPQSELEITTLINTLISPKVPIEKMYRIFQDEIWPGITALGGHIPKPIYTATLQLLAKQRDYMLERADYNNSLDIAQKYSALGVYDLSIRNDLILSMCCRIVQVKNSSKDRSEIRMRILNLWKHVSQLKRPSQVGRTLRFALPSATEVMKDISEYIKIDGSMSRGEQATRALASIFLQFPPPQAQEIIPALLATMAVVSDNRFGGASYKSMMSPLFFLIKPVLSEYSMTQAGVEAAFTKPSAVPPSRLNELKEYVVKQWPIAVKMISAAQKETIFHHDPDAHRSLMNFHRQVRTAYKRRDPGAVGSIWHSMTAKLQDSPAFKAELAEDSDFLDFWAFVWCAIRRPIQAQETINLMKSLKLEPTIRTYTSMMHGWKMCKDISKIEMLWDQLVKSGTKLDSVIWTERVSALIELGQHQKGLEALSELLDNWRQAVKDGTQDQAVEPNIETVNAAFKGLLHTDAKAAHELLGWAGKQGIEPNTRTYNILIRETIRLGHHEEINQLLRSMQAHGIEPDSATFTILLETVIGSMHDASAKEQVSAIKSVFNEIEQAGLKPNLETYGKVLYALDGLPNCSDDVIAALQQHMRGNGFGSRLTPHMITILIERALRHNPPDMNKIRSLLKENNLTTVSSGDQTLWERVTAAHAISGNVKEAMAIFDDLAASGRPVTSLPSLTELIQALIQHGDRETAQRVVDVVVNHKLNNKDDKAARQRYWKHHFWYIAQYNGLVDGAKLKQYSYR</sequence>
<dbReference type="SFLD" id="SFLDS00019">
    <property type="entry name" value="Glutathione_Transferase_(cytos"/>
    <property type="match status" value="1"/>
</dbReference>
<dbReference type="PANTHER" id="PTHR44051">
    <property type="entry name" value="GLUTATHIONE S-TRANSFERASE-RELATED"/>
    <property type="match status" value="1"/>
</dbReference>
<comment type="similarity">
    <text evidence="1">Belongs to the GST superfamily.</text>
</comment>
<keyword evidence="7" id="KW-1185">Reference proteome</keyword>
<evidence type="ECO:0000256" key="2">
    <source>
        <dbReference type="PROSITE-ProRule" id="PRU00708"/>
    </source>
</evidence>
<feature type="repeat" description="PPR" evidence="2">
    <location>
        <begin position="860"/>
        <end position="894"/>
    </location>
</feature>
<dbReference type="SUPFAM" id="SSF47616">
    <property type="entry name" value="GST C-terminal domain-like"/>
    <property type="match status" value="1"/>
</dbReference>
<dbReference type="PANTHER" id="PTHR44051:SF9">
    <property type="entry name" value="GLUTATHIONE S-TRANSFERASE 1"/>
    <property type="match status" value="1"/>
</dbReference>
<dbReference type="STRING" id="56646.A0A2L2T6J9"/>
<dbReference type="InterPro" id="IPR011990">
    <property type="entry name" value="TPR-like_helical_dom_sf"/>
</dbReference>
<accession>A0A2L2T6J9</accession>
<dbReference type="InterPro" id="IPR004045">
    <property type="entry name" value="Glutathione_S-Trfase_N"/>
</dbReference>
<dbReference type="InterPro" id="IPR036249">
    <property type="entry name" value="Thioredoxin-like_sf"/>
</dbReference>
<dbReference type="PROSITE" id="PS51375">
    <property type="entry name" value="PPR"/>
    <property type="match status" value="1"/>
</dbReference>
<dbReference type="SUPFAM" id="SSF52833">
    <property type="entry name" value="Thioredoxin-like"/>
    <property type="match status" value="1"/>
</dbReference>
<evidence type="ECO:0008006" key="8">
    <source>
        <dbReference type="Google" id="ProtNLM"/>
    </source>
</evidence>
<organism evidence="6 7">
    <name type="scientific">Fusarium venenatum</name>
    <dbReference type="NCBI Taxonomy" id="56646"/>
    <lineage>
        <taxon>Eukaryota</taxon>
        <taxon>Fungi</taxon>
        <taxon>Dikarya</taxon>
        <taxon>Ascomycota</taxon>
        <taxon>Pezizomycotina</taxon>
        <taxon>Sordariomycetes</taxon>
        <taxon>Hypocreomycetidae</taxon>
        <taxon>Hypocreales</taxon>
        <taxon>Nectriaceae</taxon>
        <taxon>Fusarium</taxon>
    </lineage>
</organism>
<feature type="region of interest" description="Disordered" evidence="3">
    <location>
        <begin position="308"/>
        <end position="347"/>
    </location>
</feature>
<dbReference type="Pfam" id="PF13409">
    <property type="entry name" value="GST_N_2"/>
    <property type="match status" value="1"/>
</dbReference>
<protein>
    <recommendedName>
        <fullName evidence="8">GST N-terminal domain-containing protein</fullName>
    </recommendedName>
</protein>
<evidence type="ECO:0000313" key="6">
    <source>
        <dbReference type="EMBL" id="CEI66432.1"/>
    </source>
</evidence>
<dbReference type="EMBL" id="LN649229">
    <property type="protein sequence ID" value="CEI66432.1"/>
    <property type="molecule type" value="Genomic_DNA"/>
</dbReference>
<dbReference type="InterPro" id="IPR040079">
    <property type="entry name" value="Glutathione_S-Trfase"/>
</dbReference>
<dbReference type="Pfam" id="PF13041">
    <property type="entry name" value="PPR_2"/>
    <property type="match status" value="1"/>
</dbReference>
<feature type="domain" description="GST C-terminal" evidence="5">
    <location>
        <begin position="115"/>
        <end position="263"/>
    </location>
</feature>
<dbReference type="Gene3D" id="1.25.40.10">
    <property type="entry name" value="Tetratricopeptide repeat domain"/>
    <property type="match status" value="3"/>
</dbReference>
<dbReference type="Gene3D" id="3.40.30.10">
    <property type="entry name" value="Glutaredoxin"/>
    <property type="match status" value="1"/>
</dbReference>
<evidence type="ECO:0000313" key="7">
    <source>
        <dbReference type="Proteomes" id="UP000245910"/>
    </source>
</evidence>